<reference evidence="1 2" key="1">
    <citation type="journal article" date="2018" name="Sci. Rep.">
        <title>Genomic signatures of local adaptation to the degree of environmental predictability in rotifers.</title>
        <authorList>
            <person name="Franch-Gras L."/>
            <person name="Hahn C."/>
            <person name="Garcia-Roger E.M."/>
            <person name="Carmona M.J."/>
            <person name="Serra M."/>
            <person name="Gomez A."/>
        </authorList>
    </citation>
    <scope>NUCLEOTIDE SEQUENCE [LARGE SCALE GENOMIC DNA]</scope>
    <source>
        <strain evidence="1">HYR1</strain>
    </source>
</reference>
<sequence length="65" mass="7831">MVNSRYFTICNEKYSNLKNDRLYFLEFFPFKLFAALSQVSLNVDPFKMNLTFISFLRPNAYNIFK</sequence>
<accession>A0A3M7PWQ6</accession>
<dbReference type="Proteomes" id="UP000276133">
    <property type="component" value="Unassembled WGS sequence"/>
</dbReference>
<keyword evidence="2" id="KW-1185">Reference proteome</keyword>
<protein>
    <submittedName>
        <fullName evidence="1">Uncharacterized protein</fullName>
    </submittedName>
</protein>
<evidence type="ECO:0000313" key="2">
    <source>
        <dbReference type="Proteomes" id="UP000276133"/>
    </source>
</evidence>
<evidence type="ECO:0000313" key="1">
    <source>
        <dbReference type="EMBL" id="RNA03171.1"/>
    </source>
</evidence>
<comment type="caution">
    <text evidence="1">The sequence shown here is derived from an EMBL/GenBank/DDBJ whole genome shotgun (WGS) entry which is preliminary data.</text>
</comment>
<organism evidence="1 2">
    <name type="scientific">Brachionus plicatilis</name>
    <name type="common">Marine rotifer</name>
    <name type="synonym">Brachionus muelleri</name>
    <dbReference type="NCBI Taxonomy" id="10195"/>
    <lineage>
        <taxon>Eukaryota</taxon>
        <taxon>Metazoa</taxon>
        <taxon>Spiralia</taxon>
        <taxon>Gnathifera</taxon>
        <taxon>Rotifera</taxon>
        <taxon>Eurotatoria</taxon>
        <taxon>Monogononta</taxon>
        <taxon>Pseudotrocha</taxon>
        <taxon>Ploima</taxon>
        <taxon>Brachionidae</taxon>
        <taxon>Brachionus</taxon>
    </lineage>
</organism>
<name>A0A3M7PWQ6_BRAPC</name>
<dbReference type="AlphaFoldDB" id="A0A3M7PWQ6"/>
<dbReference type="EMBL" id="REGN01008605">
    <property type="protein sequence ID" value="RNA03171.1"/>
    <property type="molecule type" value="Genomic_DNA"/>
</dbReference>
<proteinExistence type="predicted"/>
<gene>
    <name evidence="1" type="ORF">BpHYR1_024794</name>
</gene>